<gene>
    <name evidence="1" type="ORF">THTE_3319</name>
</gene>
<keyword evidence="2" id="KW-1185">Reference proteome</keyword>
<reference evidence="1 2" key="1">
    <citation type="journal article" name="Front. Microbiol.">
        <title>Sugar Metabolism of the First Thermophilic Planctomycete Thermogutta terrifontis: Comparative Genomic and Transcriptomic Approaches.</title>
        <authorList>
            <person name="Elcheninov A.G."/>
            <person name="Menzel P."/>
            <person name="Gudbergsdottir S.R."/>
            <person name="Slesarev A.I."/>
            <person name="Kadnikov V.V."/>
            <person name="Krogh A."/>
            <person name="Bonch-Osmolovskaya E.A."/>
            <person name="Peng X."/>
            <person name="Kublanov I.V."/>
        </authorList>
    </citation>
    <scope>NUCLEOTIDE SEQUENCE [LARGE SCALE GENOMIC DNA]</scope>
    <source>
        <strain evidence="1 2">R1</strain>
    </source>
</reference>
<accession>A0A286RIX7</accession>
<evidence type="ECO:0000313" key="2">
    <source>
        <dbReference type="Proteomes" id="UP000215086"/>
    </source>
</evidence>
<organism evidence="1 2">
    <name type="scientific">Thermogutta terrifontis</name>
    <dbReference type="NCBI Taxonomy" id="1331910"/>
    <lineage>
        <taxon>Bacteria</taxon>
        <taxon>Pseudomonadati</taxon>
        <taxon>Planctomycetota</taxon>
        <taxon>Planctomycetia</taxon>
        <taxon>Pirellulales</taxon>
        <taxon>Thermoguttaceae</taxon>
        <taxon>Thermogutta</taxon>
    </lineage>
</organism>
<proteinExistence type="predicted"/>
<name>A0A286RIX7_9BACT</name>
<dbReference type="KEGG" id="ttf:THTE_3319"/>
<dbReference type="AlphaFoldDB" id="A0A286RIX7"/>
<dbReference type="EMBL" id="CP018477">
    <property type="protein sequence ID" value="ASV75921.1"/>
    <property type="molecule type" value="Genomic_DNA"/>
</dbReference>
<protein>
    <submittedName>
        <fullName evidence="1">Uncharacterized protein</fullName>
    </submittedName>
</protein>
<sequence>MDAVHCDRVRDLRRGLKSRAESGALWSAAIYGVRRFIAAFR</sequence>
<dbReference type="Proteomes" id="UP000215086">
    <property type="component" value="Chromosome"/>
</dbReference>
<evidence type="ECO:0000313" key="1">
    <source>
        <dbReference type="EMBL" id="ASV75921.1"/>
    </source>
</evidence>